<feature type="transmembrane region" description="Helical" evidence="1">
    <location>
        <begin position="29"/>
        <end position="54"/>
    </location>
</feature>
<reference evidence="2" key="2">
    <citation type="journal article" date="2015" name="Fish Shellfish Immunol.">
        <title>Early steps in the European eel (Anguilla anguilla)-Vibrio vulnificus interaction in the gills: Role of the RtxA13 toxin.</title>
        <authorList>
            <person name="Callol A."/>
            <person name="Pajuelo D."/>
            <person name="Ebbesson L."/>
            <person name="Teles M."/>
            <person name="MacKenzie S."/>
            <person name="Amaro C."/>
        </authorList>
    </citation>
    <scope>NUCLEOTIDE SEQUENCE</scope>
</reference>
<name>A0A0E9WJG5_ANGAN</name>
<dbReference type="AlphaFoldDB" id="A0A0E9WJG5"/>
<keyword evidence="1" id="KW-1133">Transmembrane helix</keyword>
<reference evidence="2" key="1">
    <citation type="submission" date="2014-11" db="EMBL/GenBank/DDBJ databases">
        <authorList>
            <person name="Amaro Gonzalez C."/>
        </authorList>
    </citation>
    <scope>NUCLEOTIDE SEQUENCE</scope>
</reference>
<dbReference type="EMBL" id="GBXM01018038">
    <property type="protein sequence ID" value="JAH90539.1"/>
    <property type="molecule type" value="Transcribed_RNA"/>
</dbReference>
<evidence type="ECO:0000256" key="1">
    <source>
        <dbReference type="SAM" id="Phobius"/>
    </source>
</evidence>
<accession>A0A0E9WJG5</accession>
<protein>
    <submittedName>
        <fullName evidence="2">Uncharacterized protein</fullName>
    </submittedName>
</protein>
<keyword evidence="1" id="KW-0472">Membrane</keyword>
<keyword evidence="1" id="KW-0812">Transmembrane</keyword>
<organism evidence="2">
    <name type="scientific">Anguilla anguilla</name>
    <name type="common">European freshwater eel</name>
    <name type="synonym">Muraena anguilla</name>
    <dbReference type="NCBI Taxonomy" id="7936"/>
    <lineage>
        <taxon>Eukaryota</taxon>
        <taxon>Metazoa</taxon>
        <taxon>Chordata</taxon>
        <taxon>Craniata</taxon>
        <taxon>Vertebrata</taxon>
        <taxon>Euteleostomi</taxon>
        <taxon>Actinopterygii</taxon>
        <taxon>Neopterygii</taxon>
        <taxon>Teleostei</taxon>
        <taxon>Anguilliformes</taxon>
        <taxon>Anguillidae</taxon>
        <taxon>Anguilla</taxon>
    </lineage>
</organism>
<evidence type="ECO:0000313" key="2">
    <source>
        <dbReference type="EMBL" id="JAH90539.1"/>
    </source>
</evidence>
<sequence>MMFSEDHIGPVQSSIERGKREKKHEMCKFFSVLRIFHGSCSLLNFHVFFCLLILNEID</sequence>
<proteinExistence type="predicted"/>